<dbReference type="STRING" id="1186196.SAMN04489841_4799"/>
<comment type="similarity">
    <text evidence="1 3">Belongs to the short-chain dehydrogenases/reductases (SDR) family.</text>
</comment>
<evidence type="ECO:0000313" key="5">
    <source>
        <dbReference type="EMBL" id="SER87906.1"/>
    </source>
</evidence>
<gene>
    <name evidence="5" type="ORF">SAMN04489841_4799</name>
</gene>
<keyword evidence="2" id="KW-0560">Oxidoreductase</keyword>
<dbReference type="PROSITE" id="PS00061">
    <property type="entry name" value="ADH_SHORT"/>
    <property type="match status" value="1"/>
</dbReference>
<evidence type="ECO:0000256" key="3">
    <source>
        <dbReference type="RuleBase" id="RU000363"/>
    </source>
</evidence>
<dbReference type="Gene3D" id="3.40.50.720">
    <property type="entry name" value="NAD(P)-binding Rossmann-like Domain"/>
    <property type="match status" value="1"/>
</dbReference>
<dbReference type="InterPro" id="IPR036291">
    <property type="entry name" value="NAD(P)-bd_dom_sf"/>
</dbReference>
<evidence type="ECO:0000256" key="2">
    <source>
        <dbReference type="ARBA" id="ARBA00023002"/>
    </source>
</evidence>
<dbReference type="InterPro" id="IPR057326">
    <property type="entry name" value="KR_dom"/>
</dbReference>
<dbReference type="Pfam" id="PF00106">
    <property type="entry name" value="adh_short"/>
    <property type="match status" value="1"/>
</dbReference>
<dbReference type="Proteomes" id="UP000199114">
    <property type="component" value="Unassembled WGS sequence"/>
</dbReference>
<dbReference type="SMART" id="SM00822">
    <property type="entry name" value="PKS_KR"/>
    <property type="match status" value="1"/>
</dbReference>
<dbReference type="InterPro" id="IPR020904">
    <property type="entry name" value="Sc_DH/Rdtase_CS"/>
</dbReference>
<dbReference type="AlphaFoldDB" id="A0A1H9SSH0"/>
<sequence>MSGTSTPDSDVVVITGASAGVGRATARAFAERGAKIGLLARGEDGLEGAREDVERAGGEAIAVPTDIADPEQVEAAAETVEDAFGPIDVWVNDAMVSVFSPAAEMTAADYRRVTEVTYLGYVYGTQAALDRMRPRDEGTIVQVGSALAYRGIPLQSAYCGAKHAIQGYTESVRTELIHDDCDVQLSMVQMPAMNTPQFEWSKSRLPQKPQPVPPIYQPEVAARAITWVVDRGKDELWVGRSTVKAILGNRLIPRRLDNYLASGGYDSQLTDEPVAPDREHNLHEPVAGDFGAHGRFDDRAHDRSYQLQASMHRRPLAVLAGLVAAIVSAVLGRRLVSADSPER</sequence>
<evidence type="ECO:0000313" key="6">
    <source>
        <dbReference type="Proteomes" id="UP000199114"/>
    </source>
</evidence>
<keyword evidence="6" id="KW-1185">Reference proteome</keyword>
<dbReference type="PANTHER" id="PTHR44196:SF1">
    <property type="entry name" value="DEHYDROGENASE_REDUCTASE SDR FAMILY MEMBER 7B"/>
    <property type="match status" value="1"/>
</dbReference>
<dbReference type="OrthoDB" id="176960at2157"/>
<evidence type="ECO:0000256" key="1">
    <source>
        <dbReference type="ARBA" id="ARBA00006484"/>
    </source>
</evidence>
<accession>A0A1H9SSH0</accession>
<evidence type="ECO:0000259" key="4">
    <source>
        <dbReference type="SMART" id="SM00822"/>
    </source>
</evidence>
<dbReference type="PRINTS" id="PR00081">
    <property type="entry name" value="GDHRDH"/>
</dbReference>
<dbReference type="EMBL" id="FOFD01000009">
    <property type="protein sequence ID" value="SER87906.1"/>
    <property type="molecule type" value="Genomic_DNA"/>
</dbReference>
<dbReference type="PRINTS" id="PR00080">
    <property type="entry name" value="SDRFAMILY"/>
</dbReference>
<dbReference type="NCBIfam" id="NF005495">
    <property type="entry name" value="PRK07109.1"/>
    <property type="match status" value="1"/>
</dbReference>
<organism evidence="5 6">
    <name type="scientific">Natrinema salaciae</name>
    <dbReference type="NCBI Taxonomy" id="1186196"/>
    <lineage>
        <taxon>Archaea</taxon>
        <taxon>Methanobacteriati</taxon>
        <taxon>Methanobacteriota</taxon>
        <taxon>Stenosarchaea group</taxon>
        <taxon>Halobacteria</taxon>
        <taxon>Halobacteriales</taxon>
        <taxon>Natrialbaceae</taxon>
        <taxon>Natrinema</taxon>
    </lineage>
</organism>
<dbReference type="RefSeq" id="WP_090623140.1">
    <property type="nucleotide sequence ID" value="NZ_FOFD01000009.1"/>
</dbReference>
<name>A0A1H9SSH0_9EURY</name>
<feature type="domain" description="Ketoreductase" evidence="4">
    <location>
        <begin position="10"/>
        <end position="184"/>
    </location>
</feature>
<reference evidence="6" key="1">
    <citation type="submission" date="2016-10" db="EMBL/GenBank/DDBJ databases">
        <authorList>
            <person name="Varghese N."/>
            <person name="Submissions S."/>
        </authorList>
    </citation>
    <scope>NUCLEOTIDE SEQUENCE [LARGE SCALE GENOMIC DNA]</scope>
    <source>
        <strain evidence="6">DSM 25055</strain>
    </source>
</reference>
<dbReference type="SUPFAM" id="SSF51735">
    <property type="entry name" value="NAD(P)-binding Rossmann-fold domains"/>
    <property type="match status" value="1"/>
</dbReference>
<dbReference type="GO" id="GO:0016491">
    <property type="term" value="F:oxidoreductase activity"/>
    <property type="evidence" value="ECO:0007669"/>
    <property type="project" value="UniProtKB-KW"/>
</dbReference>
<dbReference type="CDD" id="cd05360">
    <property type="entry name" value="SDR_c3"/>
    <property type="match status" value="1"/>
</dbReference>
<dbReference type="PANTHER" id="PTHR44196">
    <property type="entry name" value="DEHYDROGENASE/REDUCTASE SDR FAMILY MEMBER 7B"/>
    <property type="match status" value="1"/>
</dbReference>
<dbReference type="GO" id="GO:0016020">
    <property type="term" value="C:membrane"/>
    <property type="evidence" value="ECO:0007669"/>
    <property type="project" value="TreeGrafter"/>
</dbReference>
<dbReference type="InterPro" id="IPR002347">
    <property type="entry name" value="SDR_fam"/>
</dbReference>
<proteinExistence type="inferred from homology"/>
<protein>
    <submittedName>
        <fullName evidence="5">Short-chain dehydrogenase</fullName>
    </submittedName>
</protein>